<keyword evidence="3" id="KW-1185">Reference proteome</keyword>
<feature type="compositionally biased region" description="Low complexity" evidence="1">
    <location>
        <begin position="16"/>
        <end position="32"/>
    </location>
</feature>
<protein>
    <submittedName>
        <fullName evidence="2">Uncharacterized protein</fullName>
    </submittedName>
</protein>
<feature type="compositionally biased region" description="Basic and acidic residues" evidence="1">
    <location>
        <begin position="36"/>
        <end position="51"/>
    </location>
</feature>
<evidence type="ECO:0000313" key="3">
    <source>
        <dbReference type="Proteomes" id="UP000479710"/>
    </source>
</evidence>
<comment type="caution">
    <text evidence="2">The sequence shown here is derived from an EMBL/GenBank/DDBJ whole genome shotgun (WGS) entry which is preliminary data.</text>
</comment>
<name>A0A6G1DUN8_9ORYZ</name>
<feature type="region of interest" description="Disordered" evidence="1">
    <location>
        <begin position="1"/>
        <end position="85"/>
    </location>
</feature>
<dbReference type="Proteomes" id="UP000479710">
    <property type="component" value="Unassembled WGS sequence"/>
</dbReference>
<proteinExistence type="predicted"/>
<dbReference type="EMBL" id="SPHZ02000005">
    <property type="protein sequence ID" value="KAF0916177.1"/>
    <property type="molecule type" value="Genomic_DNA"/>
</dbReference>
<feature type="compositionally biased region" description="Polar residues" evidence="1">
    <location>
        <begin position="75"/>
        <end position="85"/>
    </location>
</feature>
<dbReference type="OrthoDB" id="21413at2759"/>
<organism evidence="2 3">
    <name type="scientific">Oryza meyeriana var. granulata</name>
    <dbReference type="NCBI Taxonomy" id="110450"/>
    <lineage>
        <taxon>Eukaryota</taxon>
        <taxon>Viridiplantae</taxon>
        <taxon>Streptophyta</taxon>
        <taxon>Embryophyta</taxon>
        <taxon>Tracheophyta</taxon>
        <taxon>Spermatophyta</taxon>
        <taxon>Magnoliopsida</taxon>
        <taxon>Liliopsida</taxon>
        <taxon>Poales</taxon>
        <taxon>Poaceae</taxon>
        <taxon>BOP clade</taxon>
        <taxon>Oryzoideae</taxon>
        <taxon>Oryzeae</taxon>
        <taxon>Oryzinae</taxon>
        <taxon>Oryza</taxon>
        <taxon>Oryza meyeriana</taxon>
    </lineage>
</organism>
<feature type="compositionally biased region" description="Acidic residues" evidence="1">
    <location>
        <begin position="65"/>
        <end position="74"/>
    </location>
</feature>
<sequence>MKATISDLEAEANFFESTATEASEGSEASSSAPGLSDKDKEHARIMARLDEVEMEEKDAGSTSKEDDEDDEEDTGPNNKLWNSASNQKRFLQITLHLMIGR</sequence>
<reference evidence="2 3" key="1">
    <citation type="submission" date="2019-11" db="EMBL/GenBank/DDBJ databases">
        <title>Whole genome sequence of Oryza granulata.</title>
        <authorList>
            <person name="Li W."/>
        </authorList>
    </citation>
    <scope>NUCLEOTIDE SEQUENCE [LARGE SCALE GENOMIC DNA]</scope>
    <source>
        <strain evidence="3">cv. Menghai</strain>
        <tissue evidence="2">Leaf</tissue>
    </source>
</reference>
<evidence type="ECO:0000313" key="2">
    <source>
        <dbReference type="EMBL" id="KAF0916177.1"/>
    </source>
</evidence>
<gene>
    <name evidence="2" type="ORF">E2562_000770</name>
</gene>
<accession>A0A6G1DUN8</accession>
<evidence type="ECO:0000256" key="1">
    <source>
        <dbReference type="SAM" id="MobiDB-lite"/>
    </source>
</evidence>
<dbReference type="AlphaFoldDB" id="A0A6G1DUN8"/>